<gene>
    <name evidence="1" type="ORF">B0J12DRAFT_621212</name>
</gene>
<keyword evidence="2" id="KW-1185">Reference proteome</keyword>
<dbReference type="Pfam" id="PF05721">
    <property type="entry name" value="PhyH"/>
    <property type="match status" value="1"/>
</dbReference>
<protein>
    <recommendedName>
        <fullName evidence="3">Phytanoyl-CoA dioxygenase</fullName>
    </recommendedName>
</protein>
<name>A0ABQ8GHG2_9PEZI</name>
<dbReference type="PANTHER" id="PTHR37563:SF2">
    <property type="entry name" value="PHYTANOYL-COA DIOXYGENASE FAMILY PROTEIN (AFU_ORTHOLOGUE AFUA_2G03330)"/>
    <property type="match status" value="1"/>
</dbReference>
<evidence type="ECO:0008006" key="3">
    <source>
        <dbReference type="Google" id="ProtNLM"/>
    </source>
</evidence>
<evidence type="ECO:0000313" key="1">
    <source>
        <dbReference type="EMBL" id="KAH7055904.1"/>
    </source>
</evidence>
<dbReference type="PANTHER" id="PTHR37563">
    <property type="entry name" value="PHYTANOYL-COA DIOXYGENASE FAMILY PROTEIN (AFU_ORTHOLOGUE AFUA_2G03330)"/>
    <property type="match status" value="1"/>
</dbReference>
<proteinExistence type="predicted"/>
<dbReference type="InterPro" id="IPR051961">
    <property type="entry name" value="Fungal_Metabolite_Diox"/>
</dbReference>
<dbReference type="SUPFAM" id="SSF51197">
    <property type="entry name" value="Clavaminate synthase-like"/>
    <property type="match status" value="1"/>
</dbReference>
<reference evidence="1 2" key="1">
    <citation type="journal article" date="2021" name="Nat. Commun.">
        <title>Genetic determinants of endophytism in the Arabidopsis root mycobiome.</title>
        <authorList>
            <person name="Mesny F."/>
            <person name="Miyauchi S."/>
            <person name="Thiergart T."/>
            <person name="Pickel B."/>
            <person name="Atanasova L."/>
            <person name="Karlsson M."/>
            <person name="Huettel B."/>
            <person name="Barry K.W."/>
            <person name="Haridas S."/>
            <person name="Chen C."/>
            <person name="Bauer D."/>
            <person name="Andreopoulos W."/>
            <person name="Pangilinan J."/>
            <person name="LaButti K."/>
            <person name="Riley R."/>
            <person name="Lipzen A."/>
            <person name="Clum A."/>
            <person name="Drula E."/>
            <person name="Henrissat B."/>
            <person name="Kohler A."/>
            <person name="Grigoriev I.V."/>
            <person name="Martin F.M."/>
            <person name="Hacquard S."/>
        </authorList>
    </citation>
    <scope>NUCLEOTIDE SEQUENCE [LARGE SCALE GENOMIC DNA]</scope>
    <source>
        <strain evidence="1 2">MPI-SDFR-AT-0080</strain>
    </source>
</reference>
<dbReference type="EMBL" id="JAGTJR010000008">
    <property type="protein sequence ID" value="KAH7055904.1"/>
    <property type="molecule type" value="Genomic_DNA"/>
</dbReference>
<dbReference type="InterPro" id="IPR008775">
    <property type="entry name" value="Phytyl_CoA_dOase-like"/>
</dbReference>
<evidence type="ECO:0000313" key="2">
    <source>
        <dbReference type="Proteomes" id="UP000774617"/>
    </source>
</evidence>
<sequence length="304" mass="33001">MAAALTPSNTPVLLTLSASELATRTLTTHTLQHALRALHADGLVALANAVSPEHLSALNAAMQRDAAALAARRSSIHHNFGAATGNVQQEPPTTPGLVFADIVANPFATAITECALGPRPVLRFYSANTAFRARGRQPVHVDLDCAFPVEMPVGFCVNVCLEEVGVENGATEVWLGSHLSHLWGTGTGTGVGTGEHADEIDPVLVEERRKVRPPVRMCLPKGALVIRDFRLWHAGMPNLTDSPRVMLVTIHFARWWRSKLKVRLEEGSKSKIEWGGLQPAIEWVESGYDYLRGAHDFTFAQDAE</sequence>
<comment type="caution">
    <text evidence="1">The sequence shown here is derived from an EMBL/GenBank/DDBJ whole genome shotgun (WGS) entry which is preliminary data.</text>
</comment>
<dbReference type="Gene3D" id="2.60.120.620">
    <property type="entry name" value="q2cbj1_9rhob like domain"/>
    <property type="match status" value="1"/>
</dbReference>
<accession>A0ABQ8GHG2</accession>
<organism evidence="1 2">
    <name type="scientific">Macrophomina phaseolina</name>
    <dbReference type="NCBI Taxonomy" id="35725"/>
    <lineage>
        <taxon>Eukaryota</taxon>
        <taxon>Fungi</taxon>
        <taxon>Dikarya</taxon>
        <taxon>Ascomycota</taxon>
        <taxon>Pezizomycotina</taxon>
        <taxon>Dothideomycetes</taxon>
        <taxon>Dothideomycetes incertae sedis</taxon>
        <taxon>Botryosphaeriales</taxon>
        <taxon>Botryosphaeriaceae</taxon>
        <taxon>Macrophomina</taxon>
    </lineage>
</organism>
<dbReference type="Proteomes" id="UP000774617">
    <property type="component" value="Unassembled WGS sequence"/>
</dbReference>